<keyword evidence="1" id="KW-0812">Transmembrane</keyword>
<sequence length="289" mass="29458">MSLELILAAFGGGLFGATIGALQSFIFTGFLVLAGIAVAASGGTVDITGLVAFGPMFGPHVAFGGGVAAAAFAGLKRKNLDNGKDIVTPLNSTKDLSVLMVGGIFGVIGLLLNYLYGTILAIPTDTVALSVFTSGLIARLAFGSLGVFGKLSPVSGASDEIAAAAEPAKKVYLDAKNLAFNILMAFGLGLVFSKVVLDIQNPVLGFGFSAASLILVLIGLKDFPVTHHITLIAGVAAMQTGSIILGAVFAVVSAILCELTGNIFNTYGDTHIDPPAMAIFISTFIVLLF</sequence>
<accession>A0A1M6LP75</accession>
<feature type="transmembrane region" description="Helical" evidence="1">
    <location>
        <begin position="7"/>
        <end position="40"/>
    </location>
</feature>
<name>A0A1M6LP75_9FIRM</name>
<keyword evidence="1" id="KW-1133">Transmembrane helix</keyword>
<feature type="domain" description="DUF7973" evidence="2">
    <location>
        <begin position="2"/>
        <end position="144"/>
    </location>
</feature>
<feature type="transmembrane region" description="Helical" evidence="1">
    <location>
        <begin position="178"/>
        <end position="197"/>
    </location>
</feature>
<evidence type="ECO:0000259" key="2">
    <source>
        <dbReference type="Pfam" id="PF25928"/>
    </source>
</evidence>
<feature type="transmembrane region" description="Helical" evidence="1">
    <location>
        <begin position="96"/>
        <end position="116"/>
    </location>
</feature>
<dbReference type="EMBL" id="FQZV01000038">
    <property type="protein sequence ID" value="SHJ72965.1"/>
    <property type="molecule type" value="Genomic_DNA"/>
</dbReference>
<feature type="transmembrane region" description="Helical" evidence="1">
    <location>
        <begin position="52"/>
        <end position="75"/>
    </location>
</feature>
<keyword evidence="1" id="KW-0472">Membrane</keyword>
<feature type="transmembrane region" description="Helical" evidence="1">
    <location>
        <begin position="128"/>
        <end position="148"/>
    </location>
</feature>
<keyword evidence="4" id="KW-1185">Reference proteome</keyword>
<evidence type="ECO:0000256" key="1">
    <source>
        <dbReference type="SAM" id="Phobius"/>
    </source>
</evidence>
<evidence type="ECO:0000313" key="3">
    <source>
        <dbReference type="EMBL" id="SHJ72965.1"/>
    </source>
</evidence>
<dbReference type="RefSeq" id="WP_110941817.1">
    <property type="nucleotide sequence ID" value="NZ_FQZV01000038.1"/>
</dbReference>
<dbReference type="InterPro" id="IPR058279">
    <property type="entry name" value="DUF7973"/>
</dbReference>
<dbReference type="Pfam" id="PF25928">
    <property type="entry name" value="DUF7973"/>
    <property type="match status" value="2"/>
</dbReference>
<feature type="transmembrane region" description="Helical" evidence="1">
    <location>
        <begin position="232"/>
        <end position="252"/>
    </location>
</feature>
<feature type="domain" description="DUF7973" evidence="2">
    <location>
        <begin position="188"/>
        <end position="287"/>
    </location>
</feature>
<reference evidence="4" key="1">
    <citation type="submission" date="2016-11" db="EMBL/GenBank/DDBJ databases">
        <authorList>
            <person name="Varghese N."/>
            <person name="Submissions S."/>
        </authorList>
    </citation>
    <scope>NUCLEOTIDE SEQUENCE [LARGE SCALE GENOMIC DNA]</scope>
    <source>
        <strain evidence="4">DSM 17957</strain>
    </source>
</reference>
<organism evidence="3 4">
    <name type="scientific">Geosporobacter subterraneus DSM 17957</name>
    <dbReference type="NCBI Taxonomy" id="1121919"/>
    <lineage>
        <taxon>Bacteria</taxon>
        <taxon>Bacillati</taxon>
        <taxon>Bacillota</taxon>
        <taxon>Clostridia</taxon>
        <taxon>Peptostreptococcales</taxon>
        <taxon>Thermotaleaceae</taxon>
        <taxon>Geosporobacter</taxon>
    </lineage>
</organism>
<proteinExistence type="predicted"/>
<evidence type="ECO:0000313" key="4">
    <source>
        <dbReference type="Proteomes" id="UP000184536"/>
    </source>
</evidence>
<gene>
    <name evidence="3" type="ORF">SAMN02745975_02735</name>
</gene>
<dbReference type="AlphaFoldDB" id="A0A1M6LP75"/>
<dbReference type="STRING" id="1121919.SAMN02745975_02735"/>
<dbReference type="OrthoDB" id="4484645at2"/>
<feature type="transmembrane region" description="Helical" evidence="1">
    <location>
        <begin position="203"/>
        <end position="220"/>
    </location>
</feature>
<dbReference type="Proteomes" id="UP000184536">
    <property type="component" value="Unassembled WGS sequence"/>
</dbReference>
<protein>
    <recommendedName>
        <fullName evidence="2">DUF7973 domain-containing protein</fullName>
    </recommendedName>
</protein>